<evidence type="ECO:0000256" key="1">
    <source>
        <dbReference type="ARBA" id="ARBA00012552"/>
    </source>
</evidence>
<reference evidence="11" key="1">
    <citation type="submission" date="2014-12" db="EMBL/GenBank/DDBJ databases">
        <title>Genome sequence of Clostridium beijerinckii strain 59B.</title>
        <authorList>
            <person name="Little G.T."/>
            <person name="Minton N.P."/>
        </authorList>
    </citation>
    <scope>NUCLEOTIDE SEQUENCE [LARGE SCALE GENOMIC DNA]</scope>
    <source>
        <strain evidence="11">59B</strain>
    </source>
</reference>
<dbReference type="EC" id="3.6.4.13" evidence="1"/>
<name>A0A0B5QNU8_CLOBE</name>
<feature type="coiled-coil region" evidence="8">
    <location>
        <begin position="3"/>
        <end position="74"/>
    </location>
</feature>
<evidence type="ECO:0000259" key="9">
    <source>
        <dbReference type="PROSITE" id="PS51194"/>
    </source>
</evidence>
<evidence type="ECO:0000256" key="8">
    <source>
        <dbReference type="SAM" id="Coils"/>
    </source>
</evidence>
<dbReference type="PANTHER" id="PTHR12131:SF1">
    <property type="entry name" value="ATP-DEPENDENT RNA HELICASE SUPV3L1, MITOCHONDRIAL-RELATED"/>
    <property type="match status" value="1"/>
</dbReference>
<dbReference type="RefSeq" id="WP_041897179.1">
    <property type="nucleotide sequence ID" value="NZ_CP010086.2"/>
</dbReference>
<dbReference type="Pfam" id="PF12513">
    <property type="entry name" value="SUV3_C"/>
    <property type="match status" value="1"/>
</dbReference>
<dbReference type="EMBL" id="CP010086">
    <property type="protein sequence ID" value="AJG99667.1"/>
    <property type="molecule type" value="Genomic_DNA"/>
</dbReference>
<dbReference type="OrthoDB" id="9807155at2"/>
<dbReference type="InterPro" id="IPR027417">
    <property type="entry name" value="P-loop_NTPase"/>
</dbReference>
<comment type="catalytic activity">
    <reaction evidence="7">
        <text>ATP + H2O = ADP + phosphate + H(+)</text>
        <dbReference type="Rhea" id="RHEA:13065"/>
        <dbReference type="ChEBI" id="CHEBI:15377"/>
        <dbReference type="ChEBI" id="CHEBI:15378"/>
        <dbReference type="ChEBI" id="CHEBI:30616"/>
        <dbReference type="ChEBI" id="CHEBI:43474"/>
        <dbReference type="ChEBI" id="CHEBI:456216"/>
        <dbReference type="EC" id="3.6.4.13"/>
    </reaction>
</comment>
<dbReference type="GO" id="GO:0005524">
    <property type="term" value="F:ATP binding"/>
    <property type="evidence" value="ECO:0007669"/>
    <property type="project" value="UniProtKB-KW"/>
</dbReference>
<dbReference type="GO" id="GO:0016787">
    <property type="term" value="F:hydrolase activity"/>
    <property type="evidence" value="ECO:0007669"/>
    <property type="project" value="UniProtKB-KW"/>
</dbReference>
<accession>A0A0B5QNU8</accession>
<dbReference type="InterPro" id="IPR055206">
    <property type="entry name" value="DEXQc_SUV3"/>
</dbReference>
<evidence type="ECO:0000256" key="7">
    <source>
        <dbReference type="ARBA" id="ARBA00047984"/>
    </source>
</evidence>
<proteinExistence type="predicted"/>
<evidence type="ECO:0000256" key="2">
    <source>
        <dbReference type="ARBA" id="ARBA00022741"/>
    </source>
</evidence>
<feature type="domain" description="Helicase C-terminal" evidence="9">
    <location>
        <begin position="293"/>
        <end position="451"/>
    </location>
</feature>
<dbReference type="PROSITE" id="PS51194">
    <property type="entry name" value="HELICASE_CTER"/>
    <property type="match status" value="1"/>
</dbReference>
<dbReference type="Pfam" id="PF22527">
    <property type="entry name" value="DEXQc_Suv3"/>
    <property type="match status" value="1"/>
</dbReference>
<dbReference type="Pfam" id="PF00271">
    <property type="entry name" value="Helicase_C"/>
    <property type="match status" value="1"/>
</dbReference>
<gene>
    <name evidence="10" type="ORF">LF65_03100</name>
</gene>
<dbReference type="FunFam" id="3.40.50.300:FF:000269">
    <property type="entry name" value="ATP-dependent RNA helicase SUPV3L1, mitochondrial"/>
    <property type="match status" value="1"/>
</dbReference>
<evidence type="ECO:0000256" key="3">
    <source>
        <dbReference type="ARBA" id="ARBA00022801"/>
    </source>
</evidence>
<evidence type="ECO:0000313" key="10">
    <source>
        <dbReference type="EMBL" id="AJG99667.1"/>
    </source>
</evidence>
<keyword evidence="3" id="KW-0378">Hydrolase</keyword>
<evidence type="ECO:0000256" key="4">
    <source>
        <dbReference type="ARBA" id="ARBA00022806"/>
    </source>
</evidence>
<dbReference type="InterPro" id="IPR050699">
    <property type="entry name" value="RNA-DNA_Helicase"/>
</dbReference>
<dbReference type="Gene3D" id="3.40.50.300">
    <property type="entry name" value="P-loop containing nucleotide triphosphate hydrolases"/>
    <property type="match status" value="2"/>
</dbReference>
<dbReference type="STRING" id="1520.LF65_03100"/>
<evidence type="ECO:0000256" key="5">
    <source>
        <dbReference type="ARBA" id="ARBA00022840"/>
    </source>
</evidence>
<organism evidence="10 11">
    <name type="scientific">Clostridium beijerinckii</name>
    <name type="common">Clostridium MP</name>
    <dbReference type="NCBI Taxonomy" id="1520"/>
    <lineage>
        <taxon>Bacteria</taxon>
        <taxon>Bacillati</taxon>
        <taxon>Bacillota</taxon>
        <taxon>Clostridia</taxon>
        <taxon>Eubacteriales</taxon>
        <taxon>Clostridiaceae</taxon>
        <taxon>Clostridium</taxon>
    </lineage>
</organism>
<dbReference type="InterPro" id="IPR001650">
    <property type="entry name" value="Helicase_C-like"/>
</dbReference>
<dbReference type="Gene3D" id="1.20.272.40">
    <property type="match status" value="1"/>
</dbReference>
<dbReference type="SMART" id="SM00490">
    <property type="entry name" value="HELICc"/>
    <property type="match status" value="1"/>
</dbReference>
<dbReference type="InterPro" id="IPR044774">
    <property type="entry name" value="Suv3_DEXQc"/>
</dbReference>
<evidence type="ECO:0000256" key="6">
    <source>
        <dbReference type="ARBA" id="ARBA00022946"/>
    </source>
</evidence>
<keyword evidence="6" id="KW-0809">Transit peptide</keyword>
<dbReference type="KEGG" id="cbei:LF65_03100"/>
<keyword evidence="8" id="KW-0175">Coiled coil</keyword>
<dbReference type="AlphaFoldDB" id="A0A0B5QNU8"/>
<dbReference type="PANTHER" id="PTHR12131">
    <property type="entry name" value="ATP-DEPENDENT RNA AND DNA HELICASE"/>
    <property type="match status" value="1"/>
</dbReference>
<dbReference type="Proteomes" id="UP000031866">
    <property type="component" value="Chromosome"/>
</dbReference>
<sequence length="585" mass="68251">MKNNAAQREFKKYKGQINQIEEIVEHSKPGALLEHESSIRKKLRHLKELENQSLRDFNEVYERYEELLETVSKKMLDYYNKNNNTSFDFYEVVRGNYNSFLNQGLMTILTKQHIPKLVAKEFEENFPSNPKDEYRQARSMKRKFYIHLGDTNTGKTYNALERLKSAKKGVYLSPLRILALENFEKLNREGVICDLLTGEEEIINVGSTHTSCTIEKVNLKEHYDIAVIDEIQMISDPFRGMAWSKAVLGLQCDEIHICGAANAKYILETIISDCKDEYEIREYTRAIPLEVEYKNFSYNDVQEGDAIVVFSKKRVLEIAEEYSSRNIKASIIYGDLPPEVRKMQYEQFINKETKILVTTDAIGMGVNLPIRRIIFMSIRKFDGEEVRELTSQEIKQVGGRAGRLGIYDVGYIASVGGNADIIKSKLETEDEVIKQAVIGPSEAILKIRSLPLNEKLALWSTRTEKLDYYTKMDVSEYILILDRLRKYKLNEEIKWDLLKVPFDVSRDELMDAFLNYVDELFVNKQKELFKPQNFNGGLDDLEIYYQKINMYYSFSKIFNLKLDVQWVYDERLKVSEEINDILLRL</sequence>
<protein>
    <recommendedName>
        <fullName evidence="1">RNA helicase</fullName>
        <ecNumber evidence="1">3.6.4.13</ecNumber>
    </recommendedName>
</protein>
<dbReference type="GO" id="GO:0003724">
    <property type="term" value="F:RNA helicase activity"/>
    <property type="evidence" value="ECO:0007669"/>
    <property type="project" value="UniProtKB-EC"/>
</dbReference>
<keyword evidence="5" id="KW-0067">ATP-binding</keyword>
<dbReference type="CDD" id="cd17913">
    <property type="entry name" value="DEXQc_Suv3"/>
    <property type="match status" value="1"/>
</dbReference>
<keyword evidence="4 10" id="KW-0347">Helicase</keyword>
<keyword evidence="2" id="KW-0547">Nucleotide-binding</keyword>
<evidence type="ECO:0000313" key="11">
    <source>
        <dbReference type="Proteomes" id="UP000031866"/>
    </source>
</evidence>
<dbReference type="SUPFAM" id="SSF52540">
    <property type="entry name" value="P-loop containing nucleoside triphosphate hydrolases"/>
    <property type="match status" value="1"/>
</dbReference>
<dbReference type="InterPro" id="IPR022192">
    <property type="entry name" value="SUV3_C"/>
</dbReference>